<sequence length="192" mass="21190">RVVFNKSTPLKMVALLLKFSLNMMITKSLLLLALTVYCSSQNTKTHAAHNNFKGLCPPGHTGPHCSVAKCTKNLLNRALPNFDFNELTGPYNYAYSTSLYSSKCAIGDIYGNMDTGLNAFSMVIDKLGGWSLEAYKFSPNKDGTIDEALMLDDGSVYDFKIVPLAWDKENGVFYYGRCSAHGESKTESRSIV</sequence>
<evidence type="ECO:0000313" key="1">
    <source>
        <dbReference type="EMBL" id="JAS05593.1"/>
    </source>
</evidence>
<dbReference type="EMBL" id="GEDC01031705">
    <property type="protein sequence ID" value="JAS05593.1"/>
    <property type="molecule type" value="Transcribed_RNA"/>
</dbReference>
<proteinExistence type="predicted"/>
<dbReference type="AlphaFoldDB" id="A0A1B6BWD3"/>
<reference evidence="1" key="1">
    <citation type="submission" date="2015-12" db="EMBL/GenBank/DDBJ databases">
        <title>De novo transcriptome assembly of four potential Pierce s Disease insect vectors from Arizona vineyards.</title>
        <authorList>
            <person name="Tassone E.E."/>
        </authorList>
    </citation>
    <scope>NUCLEOTIDE SEQUENCE</scope>
</reference>
<name>A0A1B6BWD3_9HEMI</name>
<feature type="non-terminal residue" evidence="1">
    <location>
        <position position="1"/>
    </location>
</feature>
<accession>A0A1B6BWD3</accession>
<feature type="non-terminal residue" evidence="1">
    <location>
        <position position="192"/>
    </location>
</feature>
<protein>
    <submittedName>
        <fullName evidence="1">Uncharacterized protein</fullName>
    </submittedName>
</protein>
<organism evidence="1">
    <name type="scientific">Clastoptera arizonana</name>
    <name type="common">Arizona spittle bug</name>
    <dbReference type="NCBI Taxonomy" id="38151"/>
    <lineage>
        <taxon>Eukaryota</taxon>
        <taxon>Metazoa</taxon>
        <taxon>Ecdysozoa</taxon>
        <taxon>Arthropoda</taxon>
        <taxon>Hexapoda</taxon>
        <taxon>Insecta</taxon>
        <taxon>Pterygota</taxon>
        <taxon>Neoptera</taxon>
        <taxon>Paraneoptera</taxon>
        <taxon>Hemiptera</taxon>
        <taxon>Auchenorrhyncha</taxon>
        <taxon>Cercopoidea</taxon>
        <taxon>Clastopteridae</taxon>
        <taxon>Clastoptera</taxon>
    </lineage>
</organism>
<gene>
    <name evidence="1" type="ORF">g.41823</name>
</gene>